<dbReference type="PANTHER" id="PTHR32305">
    <property type="match status" value="1"/>
</dbReference>
<dbReference type="Gene3D" id="2.180.10.10">
    <property type="entry name" value="RHS repeat-associated core"/>
    <property type="match status" value="1"/>
</dbReference>
<feature type="compositionally biased region" description="Basic and acidic residues" evidence="1">
    <location>
        <begin position="1"/>
        <end position="12"/>
    </location>
</feature>
<sequence length="319" mass="37119">MTTQKTKERYQDNLKNTGGTDRTFDDINLEGYELAHQVRYTYTNKTGQLSQTINTQYLPYFAQHITEFEYDEQYRLIAEIQDGERIEVELDKYGRQTALLLPHGVESAVKISQGFNQYGELTQFQVNNHNPLNLSYDKLGRQTRKQNQNGFILAEHFSPSGLLQAQGGGWNNSLTEQQLSDYQPNQTYPIAGTQISRKWQYDKAFNLVHTQDNHWGATEYRVNKNGQVTDVLNGLRHSEHYRYDSQLNLTQKAQRETDALGQYQFEAANDASFGMKQRNGRITRFGNKTYKYDELGRLHSKTETKKGFRPVTTYYKWNS</sequence>
<organism evidence="2 3">
    <name type="scientific">Haemophilus parainfluenzae</name>
    <dbReference type="NCBI Taxonomy" id="729"/>
    <lineage>
        <taxon>Bacteria</taxon>
        <taxon>Pseudomonadati</taxon>
        <taxon>Pseudomonadota</taxon>
        <taxon>Gammaproteobacteria</taxon>
        <taxon>Pasteurellales</taxon>
        <taxon>Pasteurellaceae</taxon>
        <taxon>Haemophilus</taxon>
    </lineage>
</organism>
<name>A0A7M1NW82_HAEPA</name>
<reference evidence="2 3" key="1">
    <citation type="submission" date="2020-10" db="EMBL/GenBank/DDBJ databases">
        <title>Genomic diversity and antimicrobial resistance of Haemophilus colonising the airways of young children with cystic fibrosis.</title>
        <authorList>
            <person name="Watts S.C."/>
            <person name="Judd L.M."/>
            <person name="Carzino R."/>
            <person name="Ranganathan S."/>
            <person name="Holt K.E."/>
        </authorList>
    </citation>
    <scope>NUCLEOTIDE SEQUENCE [LARGE SCALE GENOMIC DNA]</scope>
    <source>
        <strain evidence="2 3">M1C137_2</strain>
    </source>
</reference>
<feature type="region of interest" description="Disordered" evidence="1">
    <location>
        <begin position="1"/>
        <end position="21"/>
    </location>
</feature>
<dbReference type="EMBL" id="CP063120">
    <property type="protein sequence ID" value="QOR16971.1"/>
    <property type="molecule type" value="Genomic_DNA"/>
</dbReference>
<accession>A0A7M1NW82</accession>
<dbReference type="PANTHER" id="PTHR32305:SF15">
    <property type="entry name" value="PROTEIN RHSA-RELATED"/>
    <property type="match status" value="1"/>
</dbReference>
<evidence type="ECO:0000256" key="1">
    <source>
        <dbReference type="SAM" id="MobiDB-lite"/>
    </source>
</evidence>
<dbReference type="InterPro" id="IPR050708">
    <property type="entry name" value="T6SS_VgrG/RHS"/>
</dbReference>
<evidence type="ECO:0000313" key="2">
    <source>
        <dbReference type="EMBL" id="QOR16971.1"/>
    </source>
</evidence>
<dbReference type="AlphaFoldDB" id="A0A7M1NW82"/>
<protein>
    <recommendedName>
        <fullName evidence="4">RHS repeat protein</fullName>
    </recommendedName>
</protein>
<gene>
    <name evidence="2" type="ORF">INP94_08895</name>
</gene>
<dbReference type="Proteomes" id="UP000595009">
    <property type="component" value="Chromosome"/>
</dbReference>
<dbReference type="RefSeq" id="WP_197543375.1">
    <property type="nucleotide sequence ID" value="NZ_CP063120.1"/>
</dbReference>
<evidence type="ECO:0008006" key="4">
    <source>
        <dbReference type="Google" id="ProtNLM"/>
    </source>
</evidence>
<evidence type="ECO:0000313" key="3">
    <source>
        <dbReference type="Proteomes" id="UP000595009"/>
    </source>
</evidence>
<proteinExistence type="predicted"/>